<keyword evidence="3" id="KW-0614">Plasmid</keyword>
<accession>A0AAU9DDQ2</accession>
<dbReference type="Gene3D" id="3.40.190.10">
    <property type="entry name" value="Periplasmic binding protein-like II"/>
    <property type="match status" value="2"/>
</dbReference>
<evidence type="ECO:0000313" key="3">
    <source>
        <dbReference type="EMBL" id="BDU51651.1"/>
    </source>
</evidence>
<dbReference type="Pfam" id="PF01547">
    <property type="entry name" value="SBP_bac_1"/>
    <property type="match status" value="1"/>
</dbReference>
<comment type="similarity">
    <text evidence="1">Belongs to the bacterial solute-binding protein 1 family.</text>
</comment>
<sequence>MKAIKKNVVMVMVLMFVAGVVAQGGVFDFLFKKKAEKKVPEIRIATMFGGTDPAAKVYQAALKDFEAANNVKILDESATGDDAFKTKIENDFAAGNEADLTFYFTGGMGAPLIKSGRVVPLNDLLSADTKWGNGILDSVKEQVKEPNGNIYAIPVTGFYEGLMVNTQLFEKYNLELPTDWDKFIKAVKVLKENGEVPLAIGLGKTPHYAIEYFILKAAGAKGHDSGLVNGINNFWVQGLDEIKTLYAMGAFPKDSLTTGWEAAQNLYKQGKAGMTIEGSWFVGGLPDQDHTKVLPVPAIPGTKGVNSDIIAGFTSGYYLSKRAYNDPNKKDIVLKLLKYLTTPAMIKKMATANGGVPAANVKIEGLSPAKASGNAMVAKAEHMSLPIDAQISRPAFMEIVRGVPYISVGRKDSRAVLETARNVELEAKGK</sequence>
<geneLocation type="plasmid" evidence="3 4">
    <name>pHIC</name>
</geneLocation>
<evidence type="ECO:0000256" key="2">
    <source>
        <dbReference type="ARBA" id="ARBA00022448"/>
    </source>
</evidence>
<proteinExistence type="inferred from homology"/>
<dbReference type="PANTHER" id="PTHR43649:SF29">
    <property type="entry name" value="OSMOPROTECTIVE COMPOUNDS-BINDING PROTEIN GGTB"/>
    <property type="match status" value="1"/>
</dbReference>
<dbReference type="SUPFAM" id="SSF53850">
    <property type="entry name" value="Periplasmic binding protein-like II"/>
    <property type="match status" value="1"/>
</dbReference>
<dbReference type="InterPro" id="IPR006059">
    <property type="entry name" value="SBP"/>
</dbReference>
<evidence type="ECO:0000313" key="4">
    <source>
        <dbReference type="Proteomes" id="UP001321582"/>
    </source>
</evidence>
<organism evidence="3 4">
    <name type="scientific">Haliovirga abyssi</name>
    <dbReference type="NCBI Taxonomy" id="2996794"/>
    <lineage>
        <taxon>Bacteria</taxon>
        <taxon>Fusobacteriati</taxon>
        <taxon>Fusobacteriota</taxon>
        <taxon>Fusobacteriia</taxon>
        <taxon>Fusobacteriales</taxon>
        <taxon>Haliovirgaceae</taxon>
        <taxon>Haliovirga</taxon>
    </lineage>
</organism>
<keyword evidence="4" id="KW-1185">Reference proteome</keyword>
<name>A0AAU9DDQ2_9FUSO</name>
<dbReference type="EMBL" id="AP027060">
    <property type="protein sequence ID" value="BDU51651.1"/>
    <property type="molecule type" value="Genomic_DNA"/>
</dbReference>
<evidence type="ECO:0008006" key="5">
    <source>
        <dbReference type="Google" id="ProtNLM"/>
    </source>
</evidence>
<keyword evidence="2" id="KW-0813">Transport</keyword>
<dbReference type="PANTHER" id="PTHR43649">
    <property type="entry name" value="ARABINOSE-BINDING PROTEIN-RELATED"/>
    <property type="match status" value="1"/>
</dbReference>
<dbReference type="Proteomes" id="UP001321582">
    <property type="component" value="Plasmid pHIC"/>
</dbReference>
<protein>
    <recommendedName>
        <fullName evidence="5">ABC transporter substrate-binding protein</fullName>
    </recommendedName>
</protein>
<reference evidence="3 4" key="1">
    <citation type="submission" date="2022-11" db="EMBL/GenBank/DDBJ databases">
        <title>Haliovirga abyssi gen. nov., sp. nov., a mesophilic fermentative bacterium isolated from the Iheya North hydrothermal field and the proposal of Haliovirgaceae fam. nov.</title>
        <authorList>
            <person name="Miyazaki U."/>
            <person name="Tame A."/>
            <person name="Miyazaki J."/>
            <person name="Takai K."/>
            <person name="Sawayama S."/>
            <person name="Kitajima M."/>
            <person name="Okamoto A."/>
            <person name="Nakagawa S."/>
        </authorList>
    </citation>
    <scope>NUCLEOTIDE SEQUENCE [LARGE SCALE GENOMIC DNA]</scope>
    <source>
        <strain evidence="3 4">IC12</strain>
        <plasmid evidence="3 4">pHIC</plasmid>
    </source>
</reference>
<dbReference type="RefSeq" id="WP_307905519.1">
    <property type="nucleotide sequence ID" value="NZ_AP027060.1"/>
</dbReference>
<evidence type="ECO:0000256" key="1">
    <source>
        <dbReference type="ARBA" id="ARBA00008520"/>
    </source>
</evidence>
<dbReference type="AlphaFoldDB" id="A0AAU9DDQ2"/>
<dbReference type="InterPro" id="IPR050490">
    <property type="entry name" value="Bact_solute-bd_prot1"/>
</dbReference>
<dbReference type="KEGG" id="haby:HLVA_22200"/>
<gene>
    <name evidence="3" type="ORF">HLVA_22200</name>
</gene>